<organism evidence="2 3">
    <name type="scientific">Prevotella lacticifex</name>
    <dbReference type="NCBI Taxonomy" id="2854755"/>
    <lineage>
        <taxon>Bacteria</taxon>
        <taxon>Pseudomonadati</taxon>
        <taxon>Bacteroidota</taxon>
        <taxon>Bacteroidia</taxon>
        <taxon>Bacteroidales</taxon>
        <taxon>Prevotellaceae</taxon>
        <taxon>Prevotella</taxon>
    </lineage>
</organism>
<evidence type="ECO:0000256" key="1">
    <source>
        <dbReference type="SAM" id="SignalP"/>
    </source>
</evidence>
<keyword evidence="1" id="KW-0732">Signal</keyword>
<dbReference type="Proteomes" id="UP000825483">
    <property type="component" value="Unassembled WGS sequence"/>
</dbReference>
<dbReference type="RefSeq" id="WP_223929346.1">
    <property type="nucleotide sequence ID" value="NZ_BPTU01000001.1"/>
</dbReference>
<dbReference type="AlphaFoldDB" id="A0A9R1C958"/>
<sequence>MTKNLKLIALLMLMLLPLSLHAGISEKPSFDNLVKIQLTCISSPGPSLPISITNKPSRMPSLNSCPVNLYCNLSGNTLVFSSEGVAFTYTLLNDDEVISSGQSFGQENFTVSVPTIAEGSLTIRIEVGSLIYEGNIDM</sequence>
<evidence type="ECO:0000313" key="2">
    <source>
        <dbReference type="EMBL" id="GJG58292.1"/>
    </source>
</evidence>
<gene>
    <name evidence="2" type="ORF">PRLR5076_11430</name>
</gene>
<keyword evidence="3" id="KW-1185">Reference proteome</keyword>
<feature type="chain" id="PRO_5040398816" evidence="1">
    <location>
        <begin position="23"/>
        <end position="138"/>
    </location>
</feature>
<name>A0A9R1C958_9BACT</name>
<evidence type="ECO:0000313" key="3">
    <source>
        <dbReference type="Proteomes" id="UP000825483"/>
    </source>
</evidence>
<reference evidence="2" key="1">
    <citation type="journal article" date="2022" name="Int. J. Syst. Evol. Microbiol.">
        <title>Prevotella lacticifex sp. nov., isolated from the rumen of cows.</title>
        <authorList>
            <person name="Shinkai T."/>
            <person name="Ikeyama N."/>
            <person name="Kumagai M."/>
            <person name="Ohmori H."/>
            <person name="Sakamoto M."/>
            <person name="Ohkuma M."/>
            <person name="Mitsumori M."/>
        </authorList>
    </citation>
    <scope>NUCLEOTIDE SEQUENCE</scope>
    <source>
        <strain evidence="2">R5076</strain>
    </source>
</reference>
<accession>A0A9R1C958</accession>
<dbReference type="EMBL" id="BPUB01000001">
    <property type="protein sequence ID" value="GJG58292.1"/>
    <property type="molecule type" value="Genomic_DNA"/>
</dbReference>
<comment type="caution">
    <text evidence="2">The sequence shown here is derived from an EMBL/GenBank/DDBJ whole genome shotgun (WGS) entry which is preliminary data.</text>
</comment>
<proteinExistence type="predicted"/>
<protein>
    <submittedName>
        <fullName evidence="2">Uncharacterized protein</fullName>
    </submittedName>
</protein>
<feature type="signal peptide" evidence="1">
    <location>
        <begin position="1"/>
        <end position="22"/>
    </location>
</feature>
<dbReference type="GeneID" id="72467680"/>